<evidence type="ECO:0000313" key="8">
    <source>
        <dbReference type="Proteomes" id="UP000009328"/>
    </source>
</evidence>
<dbReference type="HOGENOM" id="CLU_017584_0_5_1"/>
<name>K0KIV7_WICCF</name>
<dbReference type="GO" id="GO:0006571">
    <property type="term" value="P:tyrosine biosynthetic process"/>
    <property type="evidence" value="ECO:0007669"/>
    <property type="project" value="TreeGrafter"/>
</dbReference>
<dbReference type="InterPro" id="IPR004839">
    <property type="entry name" value="Aminotransferase_I/II_large"/>
</dbReference>
<dbReference type="Proteomes" id="UP000009328">
    <property type="component" value="Unassembled WGS sequence"/>
</dbReference>
<gene>
    <name evidence="7" type="ORF">BN7_2462</name>
</gene>
<evidence type="ECO:0000256" key="2">
    <source>
        <dbReference type="ARBA" id="ARBA00007441"/>
    </source>
</evidence>
<dbReference type="SUPFAM" id="SSF53383">
    <property type="entry name" value="PLP-dependent transferases"/>
    <property type="match status" value="1"/>
</dbReference>
<dbReference type="GO" id="GO:0047536">
    <property type="term" value="F:2-aminoadipate transaminase activity"/>
    <property type="evidence" value="ECO:0007669"/>
    <property type="project" value="TreeGrafter"/>
</dbReference>
<comment type="similarity">
    <text evidence="2">Belongs to the class-I pyridoxal-phosphate-dependent aminotransferase family.</text>
</comment>
<reference evidence="7 8" key="1">
    <citation type="journal article" date="2012" name="Eukaryot. Cell">
        <title>Draft genome sequence of Wickerhamomyces ciferrii NRRL Y-1031 F-60-10.</title>
        <authorList>
            <person name="Schneider J."/>
            <person name="Andrea H."/>
            <person name="Blom J."/>
            <person name="Jaenicke S."/>
            <person name="Ruckert C."/>
            <person name="Schorsch C."/>
            <person name="Szczepanowski R."/>
            <person name="Farwick M."/>
            <person name="Goesmann A."/>
            <person name="Puhler A."/>
            <person name="Schaffer S."/>
            <person name="Tauch A."/>
            <person name="Kohler T."/>
            <person name="Brinkrolf K."/>
        </authorList>
    </citation>
    <scope>NUCLEOTIDE SEQUENCE [LARGE SCALE GENOMIC DNA]</scope>
    <source>
        <strain evidence="8">ATCC 14091 / BCRC 22168 / CBS 111 / JCM 3599 / NBRC 0793 / NRRL Y-1031 F-60-10</strain>
    </source>
</reference>
<evidence type="ECO:0000259" key="6">
    <source>
        <dbReference type="Pfam" id="PF00155"/>
    </source>
</evidence>
<dbReference type="PANTHER" id="PTHR42790:SF2">
    <property type="entry name" value="AROMATIC AMINO ACID AMINOTRANSFERASE 2"/>
    <property type="match status" value="1"/>
</dbReference>
<dbReference type="eggNOG" id="KOG0634">
    <property type="taxonomic scope" value="Eukaryota"/>
</dbReference>
<dbReference type="GO" id="GO:0019878">
    <property type="term" value="P:lysine biosynthetic process via aminoadipic acid"/>
    <property type="evidence" value="ECO:0007669"/>
    <property type="project" value="TreeGrafter"/>
</dbReference>
<organism evidence="7 8">
    <name type="scientific">Wickerhamomyces ciferrii (strain ATCC 14091 / BCRC 22168 / CBS 111 / JCM 3599 / NBRC 0793 / NRRL Y-1031 F-60-10)</name>
    <name type="common">Yeast</name>
    <name type="synonym">Pichia ciferrii</name>
    <dbReference type="NCBI Taxonomy" id="1206466"/>
    <lineage>
        <taxon>Eukaryota</taxon>
        <taxon>Fungi</taxon>
        <taxon>Dikarya</taxon>
        <taxon>Ascomycota</taxon>
        <taxon>Saccharomycotina</taxon>
        <taxon>Saccharomycetes</taxon>
        <taxon>Phaffomycetales</taxon>
        <taxon>Wickerhamomycetaceae</taxon>
        <taxon>Wickerhamomyces</taxon>
    </lineage>
</organism>
<comment type="cofactor">
    <cofactor evidence="1">
        <name>pyridoxal 5'-phosphate</name>
        <dbReference type="ChEBI" id="CHEBI:597326"/>
    </cofactor>
</comment>
<evidence type="ECO:0000256" key="1">
    <source>
        <dbReference type="ARBA" id="ARBA00001933"/>
    </source>
</evidence>
<dbReference type="GO" id="GO:0030170">
    <property type="term" value="F:pyridoxal phosphate binding"/>
    <property type="evidence" value="ECO:0007669"/>
    <property type="project" value="InterPro"/>
</dbReference>
<feature type="domain" description="Aminotransferase class I/classII large" evidence="6">
    <location>
        <begin position="91"/>
        <end position="478"/>
    </location>
</feature>
<dbReference type="CDD" id="cd00609">
    <property type="entry name" value="AAT_like"/>
    <property type="match status" value="1"/>
</dbReference>
<dbReference type="Pfam" id="PF00155">
    <property type="entry name" value="Aminotran_1_2"/>
    <property type="match status" value="1"/>
</dbReference>
<accession>K0KIV7</accession>
<dbReference type="GO" id="GO:0009074">
    <property type="term" value="P:aromatic amino acid family catabolic process"/>
    <property type="evidence" value="ECO:0007669"/>
    <property type="project" value="TreeGrafter"/>
</dbReference>
<evidence type="ECO:0000256" key="3">
    <source>
        <dbReference type="ARBA" id="ARBA00022576"/>
    </source>
</evidence>
<dbReference type="InterPro" id="IPR015424">
    <property type="entry name" value="PyrdxlP-dep_Trfase"/>
</dbReference>
<evidence type="ECO:0000256" key="4">
    <source>
        <dbReference type="ARBA" id="ARBA00022679"/>
    </source>
</evidence>
<proteinExistence type="inferred from homology"/>
<dbReference type="GO" id="GO:0008793">
    <property type="term" value="F:aromatic-amino-acid transaminase activity"/>
    <property type="evidence" value="ECO:0007669"/>
    <property type="project" value="TreeGrafter"/>
</dbReference>
<keyword evidence="3 7" id="KW-0032">Aminotransferase</keyword>
<dbReference type="EMBL" id="CAIF01000057">
    <property type="protein sequence ID" value="CCH42916.1"/>
    <property type="molecule type" value="Genomic_DNA"/>
</dbReference>
<dbReference type="InterPro" id="IPR015421">
    <property type="entry name" value="PyrdxlP-dep_Trfase_major"/>
</dbReference>
<dbReference type="Gene3D" id="3.40.640.10">
    <property type="entry name" value="Type I PLP-dependent aspartate aminotransferase-like (Major domain)"/>
    <property type="match status" value="1"/>
</dbReference>
<dbReference type="InParanoid" id="K0KIV7"/>
<dbReference type="STRING" id="1206466.K0KIV7"/>
<dbReference type="AlphaFoldDB" id="K0KIV7"/>
<keyword evidence="4 7" id="KW-0808">Transferase</keyword>
<evidence type="ECO:0000256" key="5">
    <source>
        <dbReference type="ARBA" id="ARBA00022898"/>
    </source>
</evidence>
<protein>
    <submittedName>
        <fullName evidence="7">Aromatic amino acid aminotransferase 2</fullName>
        <ecNumber evidence="7">2.6.1.57</ecNumber>
    </submittedName>
</protein>
<keyword evidence="5" id="KW-0663">Pyridoxal phosphate</keyword>
<dbReference type="EC" id="2.6.1.57" evidence="7"/>
<dbReference type="InterPro" id="IPR050859">
    <property type="entry name" value="Class-I_PLP-dep_aminotransf"/>
</dbReference>
<comment type="caution">
    <text evidence="7">The sequence shown here is derived from an EMBL/GenBank/DDBJ whole genome shotgun (WGS) entry which is preliminary data.</text>
</comment>
<dbReference type="PANTHER" id="PTHR42790">
    <property type="entry name" value="AMINOTRANSFERASE"/>
    <property type="match status" value="1"/>
</dbReference>
<sequence>MTFNPEQYFNKLEIKASDFSLPLPPKPHPIHPNIVNLSNARPNVGFYPIKSISIDLKKSPFELDNDNSTSTSTSTSTSLKIPLIDNEESLKKLDITKGLNYAPWQGFPQLLSHIENFTKFHGVNLDEFKSLITSGSGDSLNKILQGFIDPGDTILVESSTYTPIFAPIEFNKGIMIPIPVEFDPKGEKTHLNPEIIEDLLENWSKGPYKDLKFPKIFFTVPTQNPSGLITSNEIIQKIIKIADKYDLLIIEDDPDGFIRHLPTPLDESSTNKSQYLFSNSKFQEYKRSLHNSLYLSTNSPRVFHLGTFSKTIFPGMRIGYITSNNKFIDRLQEVSSTTTKSPSGFSQLILTNLFNHWNESLSSIIEGYNEDEREGADGFLSWTYQVSIEYTKRFDIVFKHLKNLKSVTRDLISPVKPQGGMFFIIRFNFKLDRGQFEALRYKFIKYGVLIILGNMMSFDKEYSANSDFIRLTLSNVDNSDQIIEGINRLDKSILEYYDFDYKSQAKL</sequence>
<evidence type="ECO:0000313" key="7">
    <source>
        <dbReference type="EMBL" id="CCH42916.1"/>
    </source>
</evidence>
<keyword evidence="8" id="KW-1185">Reference proteome</keyword>